<reference evidence="8 9" key="1">
    <citation type="journal article" date="2020" name="G3 (Bethesda)">
        <title>Genetic Underpinnings of Host Manipulation by Ophiocordyceps as Revealed by Comparative Transcriptomics.</title>
        <authorList>
            <person name="Will I."/>
            <person name="Das B."/>
            <person name="Trinh T."/>
            <person name="Brachmann A."/>
            <person name="Ohm R.A."/>
            <person name="de Bekker C."/>
        </authorList>
    </citation>
    <scope>NUCLEOTIDE SEQUENCE [LARGE SCALE GENOMIC DNA]</scope>
    <source>
        <strain evidence="8 9">EC05</strain>
    </source>
</reference>
<evidence type="ECO:0000256" key="1">
    <source>
        <dbReference type="ARBA" id="ARBA00004141"/>
    </source>
</evidence>
<keyword evidence="5 7" id="KW-0472">Membrane</keyword>
<keyword evidence="9" id="KW-1185">Reference proteome</keyword>
<sequence length="270" mass="28978">MSSSEQAPQHGQTLAPSSATQPAHISPEMYASLPIVFHKMMKMEMRNNFGCATLIALAGFLLSLSPLACSLMGWRQTSGLGAATIGTFFFQGGVMMIIGCVLEWVLGNSFFAVVFATYGGFWLSYAATLNPSFAAFSSYAGPNAQSPAEGLSSPGFLSSLAFWLLFMGLITFIFFVCSMGMSFVFMILFLSLCITFLLLTGALFALANDPVGNARVGGRCIVGAGSSLFVTSMSGWYVFTSILFSVLGFPVKLPLLEFRCGRRSKEESEV</sequence>
<feature type="region of interest" description="Disordered" evidence="6">
    <location>
        <begin position="1"/>
        <end position="22"/>
    </location>
</feature>
<feature type="transmembrane region" description="Helical" evidence="7">
    <location>
        <begin position="80"/>
        <end position="102"/>
    </location>
</feature>
<dbReference type="InterPro" id="IPR051633">
    <property type="entry name" value="AceTr"/>
</dbReference>
<gene>
    <name evidence="8" type="ORF">GQ602_002619</name>
</gene>
<evidence type="ECO:0000256" key="6">
    <source>
        <dbReference type="SAM" id="MobiDB-lite"/>
    </source>
</evidence>
<comment type="similarity">
    <text evidence="2">Belongs to the acetate uptake transporter (AceTr) (TC 2.A.96) family.</text>
</comment>
<keyword evidence="4 7" id="KW-1133">Transmembrane helix</keyword>
<dbReference type="Proteomes" id="UP000562929">
    <property type="component" value="Unassembled WGS sequence"/>
</dbReference>
<accession>A0A8H4QAX0</accession>
<keyword evidence="3 7" id="KW-0812">Transmembrane</keyword>
<dbReference type="OrthoDB" id="3648309at2759"/>
<evidence type="ECO:0000256" key="5">
    <source>
        <dbReference type="ARBA" id="ARBA00023136"/>
    </source>
</evidence>
<dbReference type="PANTHER" id="PTHR31123">
    <property type="entry name" value="ACCUMULATION OF DYADS PROTEIN 2-RELATED"/>
    <property type="match status" value="1"/>
</dbReference>
<evidence type="ECO:0000313" key="9">
    <source>
        <dbReference type="Proteomes" id="UP000562929"/>
    </source>
</evidence>
<feature type="transmembrane region" description="Helical" evidence="7">
    <location>
        <begin position="109"/>
        <end position="127"/>
    </location>
</feature>
<comment type="caution">
    <text evidence="8">The sequence shown here is derived from an EMBL/GenBank/DDBJ whole genome shotgun (WGS) entry which is preliminary data.</text>
</comment>
<dbReference type="GO" id="GO:0005886">
    <property type="term" value="C:plasma membrane"/>
    <property type="evidence" value="ECO:0007669"/>
    <property type="project" value="TreeGrafter"/>
</dbReference>
<dbReference type="AlphaFoldDB" id="A0A8H4QAX0"/>
<organism evidence="8 9">
    <name type="scientific">Ophiocordyceps camponoti-floridani</name>
    <dbReference type="NCBI Taxonomy" id="2030778"/>
    <lineage>
        <taxon>Eukaryota</taxon>
        <taxon>Fungi</taxon>
        <taxon>Dikarya</taxon>
        <taxon>Ascomycota</taxon>
        <taxon>Pezizomycotina</taxon>
        <taxon>Sordariomycetes</taxon>
        <taxon>Hypocreomycetidae</taxon>
        <taxon>Hypocreales</taxon>
        <taxon>Ophiocordycipitaceae</taxon>
        <taxon>Ophiocordyceps</taxon>
    </lineage>
</organism>
<evidence type="ECO:0000256" key="3">
    <source>
        <dbReference type="ARBA" id="ARBA00022692"/>
    </source>
</evidence>
<dbReference type="Pfam" id="PF01184">
    <property type="entry name" value="Gpr1_Fun34_YaaH"/>
    <property type="match status" value="1"/>
</dbReference>
<evidence type="ECO:0000256" key="2">
    <source>
        <dbReference type="ARBA" id="ARBA00005587"/>
    </source>
</evidence>
<dbReference type="EMBL" id="JAACLJ010000002">
    <property type="protein sequence ID" value="KAF4592320.1"/>
    <property type="molecule type" value="Genomic_DNA"/>
</dbReference>
<evidence type="ECO:0008006" key="10">
    <source>
        <dbReference type="Google" id="ProtNLM"/>
    </source>
</evidence>
<evidence type="ECO:0000256" key="4">
    <source>
        <dbReference type="ARBA" id="ARBA00022989"/>
    </source>
</evidence>
<feature type="transmembrane region" description="Helical" evidence="7">
    <location>
        <begin position="49"/>
        <end position="74"/>
    </location>
</feature>
<dbReference type="GO" id="GO:0015123">
    <property type="term" value="F:acetate transmembrane transporter activity"/>
    <property type="evidence" value="ECO:0007669"/>
    <property type="project" value="TreeGrafter"/>
</dbReference>
<dbReference type="PANTHER" id="PTHR31123:SF4">
    <property type="entry name" value="PROTEIN ALCS"/>
    <property type="match status" value="1"/>
</dbReference>
<feature type="transmembrane region" description="Helical" evidence="7">
    <location>
        <begin position="183"/>
        <end position="207"/>
    </location>
</feature>
<evidence type="ECO:0000313" key="8">
    <source>
        <dbReference type="EMBL" id="KAF4592320.1"/>
    </source>
</evidence>
<comment type="subcellular location">
    <subcellularLocation>
        <location evidence="1">Membrane</location>
        <topology evidence="1">Multi-pass membrane protein</topology>
    </subcellularLocation>
</comment>
<dbReference type="InterPro" id="IPR000791">
    <property type="entry name" value="Gpr1/Fun34/SatP-like"/>
</dbReference>
<feature type="transmembrane region" description="Helical" evidence="7">
    <location>
        <begin position="156"/>
        <end position="176"/>
    </location>
</feature>
<proteinExistence type="inferred from homology"/>
<protein>
    <recommendedName>
        <fullName evidence="10">GPR1/FUN34/YaaH-class plasma membrane protein</fullName>
    </recommendedName>
</protein>
<evidence type="ECO:0000256" key="7">
    <source>
        <dbReference type="SAM" id="Phobius"/>
    </source>
</evidence>
<name>A0A8H4QAX0_9HYPO</name>
<feature type="transmembrane region" description="Helical" evidence="7">
    <location>
        <begin position="236"/>
        <end position="255"/>
    </location>
</feature>